<keyword evidence="1" id="KW-0732">Signal</keyword>
<name>A0A1W6CVA4_9RHOB</name>
<dbReference type="PANTHER" id="PTHR31157">
    <property type="entry name" value="SCP DOMAIN-CONTAINING PROTEIN"/>
    <property type="match status" value="1"/>
</dbReference>
<feature type="domain" description="SCP" evidence="2">
    <location>
        <begin position="55"/>
        <end position="165"/>
    </location>
</feature>
<dbReference type="KEGG" id="pcon:B0A89_03200"/>
<proteinExistence type="predicted"/>
<dbReference type="SUPFAM" id="SSF55797">
    <property type="entry name" value="PR-1-like"/>
    <property type="match status" value="1"/>
</dbReference>
<dbReference type="STRING" id="1945662.B0A89_03200"/>
<dbReference type="AlphaFoldDB" id="A0A1W6CVA4"/>
<protein>
    <recommendedName>
        <fullName evidence="2">SCP domain-containing protein</fullName>
    </recommendedName>
</protein>
<dbReference type="InterPro" id="IPR014044">
    <property type="entry name" value="CAP_dom"/>
</dbReference>
<dbReference type="InterPro" id="IPR035940">
    <property type="entry name" value="CAP_sf"/>
</dbReference>
<evidence type="ECO:0000313" key="3">
    <source>
        <dbReference type="EMBL" id="ARJ68786.1"/>
    </source>
</evidence>
<dbReference type="Pfam" id="PF00188">
    <property type="entry name" value="CAP"/>
    <property type="match status" value="1"/>
</dbReference>
<gene>
    <name evidence="3" type="ORF">B0A89_03200</name>
</gene>
<accession>A0A1W6CVA4</accession>
<evidence type="ECO:0000313" key="4">
    <source>
        <dbReference type="Proteomes" id="UP000193017"/>
    </source>
</evidence>
<organism evidence="3 4">
    <name type="scientific">Paracoccus contaminans</name>
    <dbReference type="NCBI Taxonomy" id="1945662"/>
    <lineage>
        <taxon>Bacteria</taxon>
        <taxon>Pseudomonadati</taxon>
        <taxon>Pseudomonadota</taxon>
        <taxon>Alphaproteobacteria</taxon>
        <taxon>Rhodobacterales</taxon>
        <taxon>Paracoccaceae</taxon>
        <taxon>Paracoccus</taxon>
    </lineage>
</organism>
<reference evidence="3 4" key="1">
    <citation type="submission" date="2017-03" db="EMBL/GenBank/DDBJ databases">
        <title>Genome sequence of Paracoccus contaminans isolated from a water microcosm.</title>
        <authorList>
            <person name="Aurass P."/>
            <person name="Karste S."/>
            <person name="Trost E."/>
            <person name="Glaeser S.P."/>
            <person name="Kaempfer P."/>
            <person name="Flieger A."/>
        </authorList>
    </citation>
    <scope>NUCLEOTIDE SEQUENCE [LARGE SCALE GENOMIC DNA]</scope>
    <source>
        <strain evidence="4">RKI 16-01929T\LMG 29738T\CCM 8701T\CIP 111112T</strain>
    </source>
</reference>
<keyword evidence="4" id="KW-1185">Reference proteome</keyword>
<dbReference type="Proteomes" id="UP000193017">
    <property type="component" value="Chromosome"/>
</dbReference>
<dbReference type="CDD" id="cd05379">
    <property type="entry name" value="CAP_bacterial"/>
    <property type="match status" value="1"/>
</dbReference>
<feature type="signal peptide" evidence="1">
    <location>
        <begin position="1"/>
        <end position="16"/>
    </location>
</feature>
<dbReference type="OrthoDB" id="9811255at2"/>
<evidence type="ECO:0000259" key="2">
    <source>
        <dbReference type="Pfam" id="PF00188"/>
    </source>
</evidence>
<dbReference type="RefSeq" id="WP_085378718.1">
    <property type="nucleotide sequence ID" value="NZ_CP020612.1"/>
</dbReference>
<sequence length="169" mass="17493">MAALVAAMLLPAAALAVTVRLDRTVVQAAAPGRAQCRTTSGAENAAVAAVTSGQRKSLGLKAVQPSARLAQAAARHACDMARRGLMAHHGSTTKGPLQRVKQAGYHPALTAENIAAGPFGLAQVLGVWNQSPGHRHNILLPEIREVGIGQAVAEDGRTVFWAAVYAAPR</sequence>
<dbReference type="EMBL" id="CP020612">
    <property type="protein sequence ID" value="ARJ68786.1"/>
    <property type="molecule type" value="Genomic_DNA"/>
</dbReference>
<evidence type="ECO:0000256" key="1">
    <source>
        <dbReference type="SAM" id="SignalP"/>
    </source>
</evidence>
<dbReference type="Gene3D" id="3.40.33.10">
    <property type="entry name" value="CAP"/>
    <property type="match status" value="1"/>
</dbReference>
<dbReference type="PANTHER" id="PTHR31157:SF1">
    <property type="entry name" value="SCP DOMAIN-CONTAINING PROTEIN"/>
    <property type="match status" value="1"/>
</dbReference>
<feature type="chain" id="PRO_5012190573" description="SCP domain-containing protein" evidence="1">
    <location>
        <begin position="17"/>
        <end position="169"/>
    </location>
</feature>